<gene>
    <name evidence="6" type="ORF">CK510_17595</name>
</gene>
<dbReference type="Proteomes" id="UP000218238">
    <property type="component" value="Unassembled WGS sequence"/>
</dbReference>
<evidence type="ECO:0000256" key="4">
    <source>
        <dbReference type="SAM" id="Phobius"/>
    </source>
</evidence>
<evidence type="ECO:0000259" key="5">
    <source>
        <dbReference type="Pfam" id="PF00487"/>
    </source>
</evidence>
<keyword evidence="4" id="KW-0472">Membrane</keyword>
<evidence type="ECO:0000256" key="1">
    <source>
        <dbReference type="ARBA" id="ARBA00001954"/>
    </source>
</evidence>
<protein>
    <submittedName>
        <fullName evidence="6">Fatty acid desaturase</fullName>
    </submittedName>
</protein>
<dbReference type="GO" id="GO:0006629">
    <property type="term" value="P:lipid metabolic process"/>
    <property type="evidence" value="ECO:0007669"/>
    <property type="project" value="InterPro"/>
</dbReference>
<dbReference type="Pfam" id="PF00487">
    <property type="entry name" value="FA_desaturase"/>
    <property type="match status" value="1"/>
</dbReference>
<feature type="transmembrane region" description="Helical" evidence="4">
    <location>
        <begin position="207"/>
        <end position="230"/>
    </location>
</feature>
<dbReference type="PANTHER" id="PTHR32100">
    <property type="entry name" value="OMEGA-6 FATTY ACID DESATURASE, CHLOROPLASTIC"/>
    <property type="match status" value="1"/>
</dbReference>
<comment type="cofactor">
    <cofactor evidence="1">
        <name>Fe(2+)</name>
        <dbReference type="ChEBI" id="CHEBI:29033"/>
    </cofactor>
</comment>
<dbReference type="CDD" id="cd03507">
    <property type="entry name" value="Delta12-FADS-like"/>
    <property type="match status" value="1"/>
</dbReference>
<dbReference type="RefSeq" id="WP_095722940.1">
    <property type="nucleotide sequence ID" value="NZ_NTFS01000203.1"/>
</dbReference>
<keyword evidence="4" id="KW-0812">Transmembrane</keyword>
<dbReference type="OrthoDB" id="9769653at2"/>
<reference evidence="6 7" key="1">
    <citation type="submission" date="2017-08" db="EMBL/GenBank/DDBJ databases">
        <title>Draft genome sequence of filamentous cyanobacterium Calothrix elsteri CCALA 953.</title>
        <authorList>
            <person name="Gagunashvili A.N."/>
            <person name="Elster J."/>
            <person name="Andresson O.S."/>
        </authorList>
    </citation>
    <scope>NUCLEOTIDE SEQUENCE [LARGE SCALE GENOMIC DNA]</scope>
    <source>
        <strain evidence="6 7">CCALA 953</strain>
    </source>
</reference>
<comment type="caution">
    <text evidence="6">The sequence shown here is derived from an EMBL/GenBank/DDBJ whole genome shotgun (WGS) entry which is preliminary data.</text>
</comment>
<sequence length="363" mass="42127">MTTSIANSENSRQAAIKSISGALESDIIENPDFKLKHIIKSIPRECFQKDMGKAWAKVVINVLMVALGYASLVVAPWYLVPFAWIFTGTALTGFFVIGHDCGHRSFSNRRWVNDLVGHLAFAPLIYPFHAWRIGHNYHHKHTNKLDFDNAWHPIRPEVYENSSPTWQVIFKTFLTKKLWWVGSVGHWALVHFDPNNFLEKDRSQIKLSIIVVAVFAALVFPALIITTGIWGFIKFWVIPWLVYHFWMSTFTYVHHTTADVPFKNASKWNEAIAQLAGTIHCDYPAWVEFLCHDINVHVPHHISTAIPWYNLRKAYSSIKDNWGSYLHEEYTFSWSLMKQLTDECQLYEENEGYFTFKQYEAGK</sequence>
<dbReference type="EMBL" id="NTFS01000203">
    <property type="protein sequence ID" value="PAX52764.1"/>
    <property type="molecule type" value="Genomic_DNA"/>
</dbReference>
<keyword evidence="3" id="KW-0408">Iron</keyword>
<keyword evidence="4" id="KW-1133">Transmembrane helix</keyword>
<dbReference type="AlphaFoldDB" id="A0A2A2TG94"/>
<accession>A0A2A2TG94</accession>
<feature type="transmembrane region" description="Helical" evidence="4">
    <location>
        <begin position="54"/>
        <end position="72"/>
    </location>
</feature>
<comment type="similarity">
    <text evidence="2">Belongs to the fatty acid desaturase type 2 family.</text>
</comment>
<evidence type="ECO:0000313" key="6">
    <source>
        <dbReference type="EMBL" id="PAX52764.1"/>
    </source>
</evidence>
<evidence type="ECO:0000313" key="7">
    <source>
        <dbReference type="Proteomes" id="UP000218238"/>
    </source>
</evidence>
<proteinExistence type="inferred from homology"/>
<organism evidence="6 7">
    <name type="scientific">Brunnivagina elsteri CCALA 953</name>
    <dbReference type="NCBI Taxonomy" id="987040"/>
    <lineage>
        <taxon>Bacteria</taxon>
        <taxon>Bacillati</taxon>
        <taxon>Cyanobacteriota</taxon>
        <taxon>Cyanophyceae</taxon>
        <taxon>Nostocales</taxon>
        <taxon>Calotrichaceae</taxon>
        <taxon>Brunnivagina</taxon>
    </lineage>
</organism>
<feature type="domain" description="Fatty acid desaturase" evidence="5">
    <location>
        <begin position="76"/>
        <end position="326"/>
    </location>
</feature>
<feature type="transmembrane region" description="Helical" evidence="4">
    <location>
        <begin position="78"/>
        <end position="97"/>
    </location>
</feature>
<name>A0A2A2TG94_9CYAN</name>
<evidence type="ECO:0000256" key="2">
    <source>
        <dbReference type="ARBA" id="ARBA00008749"/>
    </source>
</evidence>
<keyword evidence="7" id="KW-1185">Reference proteome</keyword>
<dbReference type="InterPro" id="IPR005804">
    <property type="entry name" value="FA_desaturase_dom"/>
</dbReference>
<dbReference type="GO" id="GO:0016491">
    <property type="term" value="F:oxidoreductase activity"/>
    <property type="evidence" value="ECO:0007669"/>
    <property type="project" value="InterPro"/>
</dbReference>
<dbReference type="InterPro" id="IPR012171">
    <property type="entry name" value="Fatty_acid_desaturase"/>
</dbReference>
<evidence type="ECO:0000256" key="3">
    <source>
        <dbReference type="ARBA" id="ARBA00023004"/>
    </source>
</evidence>